<evidence type="ECO:0000259" key="6">
    <source>
        <dbReference type="Pfam" id="PF00669"/>
    </source>
</evidence>
<dbReference type="InterPro" id="IPR013384">
    <property type="entry name" value="Flagell_FlgL"/>
</dbReference>
<evidence type="ECO:0000256" key="5">
    <source>
        <dbReference type="ARBA" id="ARBA00023143"/>
    </source>
</evidence>
<dbReference type="GO" id="GO:0005198">
    <property type="term" value="F:structural molecule activity"/>
    <property type="evidence" value="ECO:0007669"/>
    <property type="project" value="InterPro"/>
</dbReference>
<keyword evidence="7" id="KW-0969">Cilium</keyword>
<proteinExistence type="inferred from homology"/>
<evidence type="ECO:0000313" key="8">
    <source>
        <dbReference type="Proteomes" id="UP000315439"/>
    </source>
</evidence>
<dbReference type="PANTHER" id="PTHR42792:SF1">
    <property type="entry name" value="FLAGELLAR HOOK-ASSOCIATED PROTEIN 3"/>
    <property type="match status" value="1"/>
</dbReference>
<comment type="subcellular location">
    <subcellularLocation>
        <location evidence="1">Bacterial flagellum</location>
    </subcellularLocation>
    <subcellularLocation>
        <location evidence="2">Secreted</location>
    </subcellularLocation>
</comment>
<comment type="similarity">
    <text evidence="3">Belongs to the bacterial flagellin family.</text>
</comment>
<evidence type="ECO:0000256" key="4">
    <source>
        <dbReference type="ARBA" id="ARBA00022525"/>
    </source>
</evidence>
<comment type="caution">
    <text evidence="7">The sequence shown here is derived from an EMBL/GenBank/DDBJ whole genome shotgun (WGS) entry which is preliminary data.</text>
</comment>
<dbReference type="AlphaFoldDB" id="A0A545U5W9"/>
<dbReference type="GO" id="GO:0005576">
    <property type="term" value="C:extracellular region"/>
    <property type="evidence" value="ECO:0007669"/>
    <property type="project" value="UniProtKB-SubCell"/>
</dbReference>
<keyword evidence="4" id="KW-0964">Secreted</keyword>
<dbReference type="RefSeq" id="WP_142933356.1">
    <property type="nucleotide sequence ID" value="NZ_ML660169.1"/>
</dbReference>
<accession>A0A545U5W9</accession>
<keyword evidence="7" id="KW-0282">Flagellum</keyword>
<dbReference type="GO" id="GO:0009424">
    <property type="term" value="C:bacterial-type flagellum hook"/>
    <property type="evidence" value="ECO:0007669"/>
    <property type="project" value="InterPro"/>
</dbReference>
<dbReference type="Proteomes" id="UP000315439">
    <property type="component" value="Unassembled WGS sequence"/>
</dbReference>
<gene>
    <name evidence="7" type="primary">flgL</name>
    <name evidence="7" type="ORF">FLL46_20915</name>
</gene>
<dbReference type="SUPFAM" id="SSF64518">
    <property type="entry name" value="Phase 1 flagellin"/>
    <property type="match status" value="1"/>
</dbReference>
<dbReference type="InterPro" id="IPR001029">
    <property type="entry name" value="Flagellin_N"/>
</dbReference>
<keyword evidence="7" id="KW-0966">Cell projection</keyword>
<evidence type="ECO:0000256" key="1">
    <source>
        <dbReference type="ARBA" id="ARBA00004365"/>
    </source>
</evidence>
<dbReference type="OrthoDB" id="9768249at2"/>
<dbReference type="NCBIfam" id="TIGR02550">
    <property type="entry name" value="flagell_flgL"/>
    <property type="match status" value="1"/>
</dbReference>
<protein>
    <submittedName>
        <fullName evidence="7">Flagellar hook-associated protein 3</fullName>
    </submittedName>
</protein>
<dbReference type="Gene3D" id="1.20.1330.10">
    <property type="entry name" value="f41 fragment of flagellin, N-terminal domain"/>
    <property type="match status" value="1"/>
</dbReference>
<dbReference type="PANTHER" id="PTHR42792">
    <property type="entry name" value="FLAGELLIN"/>
    <property type="match status" value="1"/>
</dbReference>
<dbReference type="Pfam" id="PF00669">
    <property type="entry name" value="Flagellin_N"/>
    <property type="match status" value="1"/>
</dbReference>
<dbReference type="GO" id="GO:0071973">
    <property type="term" value="P:bacterial-type flagellum-dependent cell motility"/>
    <property type="evidence" value="ECO:0007669"/>
    <property type="project" value="InterPro"/>
</dbReference>
<sequence>MRLSTTQMTSAGVRELLLRQADIQHTQLQLATQKRVLKPSDDPVAATSISFLQTEIAQLEQFNVNGDAAKSNNELEESVLASVTDILFRIRSLTVEMGNGTYGEDEINSVAVEMKERLGELLGLANTKNANGDYLFSGSKVKTQPFARDAAGNYVYNGDQNQRMLRVSSGVVVAVSDPGFDVFVDTKNGNGKFITSANTANTGSGIISPGDYQAPPNFLAEPYTITFGTDINGNTTYTVTGDVSAGTIVPATIWQEGDQISFNGITTQVAGAPVAGDQFHIAPSSSEDLFTTIQTAIDAAESFSQSPANTAKFLSTINSVQETLEGHMQNVDVVRGRVGSRLNAVDSEFNSNLSLLITSKSTLSDVQDLDVVEASTRFSQQLVVLEAAQASFVRVQGLNLFNFL</sequence>
<keyword evidence="8" id="KW-1185">Reference proteome</keyword>
<feature type="domain" description="Flagellin N-terminal" evidence="6">
    <location>
        <begin position="4"/>
        <end position="140"/>
    </location>
</feature>
<name>A0A545U5W9_9GAMM</name>
<keyword evidence="5" id="KW-0975">Bacterial flagellum</keyword>
<organism evidence="7 8">
    <name type="scientific">Aliikangiella coralliicola</name>
    <dbReference type="NCBI Taxonomy" id="2592383"/>
    <lineage>
        <taxon>Bacteria</taxon>
        <taxon>Pseudomonadati</taxon>
        <taxon>Pseudomonadota</taxon>
        <taxon>Gammaproteobacteria</taxon>
        <taxon>Oceanospirillales</taxon>
        <taxon>Pleioneaceae</taxon>
        <taxon>Aliikangiella</taxon>
    </lineage>
</organism>
<dbReference type="InterPro" id="IPR001492">
    <property type="entry name" value="Flagellin"/>
</dbReference>
<reference evidence="7 8" key="1">
    <citation type="submission" date="2019-07" db="EMBL/GenBank/DDBJ databases">
        <title>Draft genome for Aliikangiella sp. M105.</title>
        <authorList>
            <person name="Wang G."/>
        </authorList>
    </citation>
    <scope>NUCLEOTIDE SEQUENCE [LARGE SCALE GENOMIC DNA]</scope>
    <source>
        <strain evidence="7 8">M105</strain>
    </source>
</reference>
<evidence type="ECO:0000256" key="2">
    <source>
        <dbReference type="ARBA" id="ARBA00004613"/>
    </source>
</evidence>
<evidence type="ECO:0000256" key="3">
    <source>
        <dbReference type="ARBA" id="ARBA00005709"/>
    </source>
</evidence>
<evidence type="ECO:0000313" key="7">
    <source>
        <dbReference type="EMBL" id="TQV84864.1"/>
    </source>
</evidence>
<dbReference type="EMBL" id="VIKS01000013">
    <property type="protein sequence ID" value="TQV84864.1"/>
    <property type="molecule type" value="Genomic_DNA"/>
</dbReference>